<proteinExistence type="predicted"/>
<protein>
    <submittedName>
        <fullName evidence="4">Uncharacterized protein</fullName>
    </submittedName>
</protein>
<evidence type="ECO:0000313" key="5">
    <source>
        <dbReference type="Proteomes" id="UP001237642"/>
    </source>
</evidence>
<dbReference type="PANTHER" id="PTHR45639">
    <property type="entry name" value="HSC70CB, ISOFORM G-RELATED"/>
    <property type="match status" value="1"/>
</dbReference>
<evidence type="ECO:0000256" key="1">
    <source>
        <dbReference type="ARBA" id="ARBA00022741"/>
    </source>
</evidence>
<accession>A0AAD8MMT0</accession>
<organism evidence="4 5">
    <name type="scientific">Heracleum sosnowskyi</name>
    <dbReference type="NCBI Taxonomy" id="360622"/>
    <lineage>
        <taxon>Eukaryota</taxon>
        <taxon>Viridiplantae</taxon>
        <taxon>Streptophyta</taxon>
        <taxon>Embryophyta</taxon>
        <taxon>Tracheophyta</taxon>
        <taxon>Spermatophyta</taxon>
        <taxon>Magnoliopsida</taxon>
        <taxon>eudicotyledons</taxon>
        <taxon>Gunneridae</taxon>
        <taxon>Pentapetalae</taxon>
        <taxon>asterids</taxon>
        <taxon>campanulids</taxon>
        <taxon>Apiales</taxon>
        <taxon>Apiaceae</taxon>
        <taxon>Apioideae</taxon>
        <taxon>apioid superclade</taxon>
        <taxon>Tordylieae</taxon>
        <taxon>Tordyliinae</taxon>
        <taxon>Heracleum</taxon>
    </lineage>
</organism>
<dbReference type="AlphaFoldDB" id="A0AAD8MMT0"/>
<dbReference type="PANTHER" id="PTHR45639:SF4">
    <property type="entry name" value="HSC70CB, ISOFORM G"/>
    <property type="match status" value="1"/>
</dbReference>
<gene>
    <name evidence="4" type="ORF">POM88_025690</name>
</gene>
<reference evidence="4" key="2">
    <citation type="submission" date="2023-05" db="EMBL/GenBank/DDBJ databases">
        <authorList>
            <person name="Schelkunov M.I."/>
        </authorList>
    </citation>
    <scope>NUCLEOTIDE SEQUENCE</scope>
    <source>
        <strain evidence="4">Hsosn_3</strain>
        <tissue evidence="4">Leaf</tissue>
    </source>
</reference>
<sequence>MYRFHNNVGSEIIDSVLNECAEAEAWLREKKQQLDSLSKHSTPVLLSADVKRKAEALDRFCRPIMTKPKPKLAKPATPEVSSPSGDQSQGSENFDSATYSDAIAKVGLYKFLSDLFWIGMFYHLYNQGFVIQQRIDRDSSYINWQSEEIIKLLGCKRNQFTGTIRVSTRNSPGLDNLINTKHFPFGKNH</sequence>
<evidence type="ECO:0000256" key="2">
    <source>
        <dbReference type="ARBA" id="ARBA00022840"/>
    </source>
</evidence>
<dbReference type="InterPro" id="IPR029048">
    <property type="entry name" value="HSP70_C_sf"/>
</dbReference>
<dbReference type="GO" id="GO:0005524">
    <property type="term" value="F:ATP binding"/>
    <property type="evidence" value="ECO:0007669"/>
    <property type="project" value="UniProtKB-KW"/>
</dbReference>
<evidence type="ECO:0000256" key="3">
    <source>
        <dbReference type="SAM" id="MobiDB-lite"/>
    </source>
</evidence>
<name>A0AAD8MMT0_9APIA</name>
<dbReference type="GO" id="GO:0005829">
    <property type="term" value="C:cytosol"/>
    <property type="evidence" value="ECO:0007669"/>
    <property type="project" value="TreeGrafter"/>
</dbReference>
<dbReference type="EMBL" id="JAUIZM010000006">
    <property type="protein sequence ID" value="KAK1378946.1"/>
    <property type="molecule type" value="Genomic_DNA"/>
</dbReference>
<feature type="region of interest" description="Disordered" evidence="3">
    <location>
        <begin position="67"/>
        <end position="93"/>
    </location>
</feature>
<dbReference type="GO" id="GO:0005634">
    <property type="term" value="C:nucleus"/>
    <property type="evidence" value="ECO:0007669"/>
    <property type="project" value="TreeGrafter"/>
</dbReference>
<dbReference type="Proteomes" id="UP001237642">
    <property type="component" value="Unassembled WGS sequence"/>
</dbReference>
<keyword evidence="5" id="KW-1185">Reference proteome</keyword>
<dbReference type="SUPFAM" id="SSF100934">
    <property type="entry name" value="Heat shock protein 70kD (HSP70), C-terminal subdomain"/>
    <property type="match status" value="1"/>
</dbReference>
<keyword evidence="2" id="KW-0067">ATP-binding</keyword>
<keyword evidence="1" id="KW-0547">Nucleotide-binding</keyword>
<reference evidence="4" key="1">
    <citation type="submission" date="2023-02" db="EMBL/GenBank/DDBJ databases">
        <title>Genome of toxic invasive species Heracleum sosnowskyi carries increased number of genes despite the absence of recent whole-genome duplications.</title>
        <authorList>
            <person name="Schelkunov M."/>
            <person name="Shtratnikova V."/>
            <person name="Makarenko M."/>
            <person name="Klepikova A."/>
            <person name="Omelchenko D."/>
            <person name="Novikova G."/>
            <person name="Obukhova E."/>
            <person name="Bogdanov V."/>
            <person name="Penin A."/>
            <person name="Logacheva M."/>
        </authorList>
    </citation>
    <scope>NUCLEOTIDE SEQUENCE</scope>
    <source>
        <strain evidence="4">Hsosn_3</strain>
        <tissue evidence="4">Leaf</tissue>
    </source>
</reference>
<dbReference type="GO" id="GO:0140662">
    <property type="term" value="F:ATP-dependent protein folding chaperone"/>
    <property type="evidence" value="ECO:0007669"/>
    <property type="project" value="InterPro"/>
</dbReference>
<comment type="caution">
    <text evidence="4">The sequence shown here is derived from an EMBL/GenBank/DDBJ whole genome shotgun (WGS) entry which is preliminary data.</text>
</comment>
<dbReference type="InterPro" id="IPR013126">
    <property type="entry name" value="Hsp_70_fam"/>
</dbReference>
<evidence type="ECO:0000313" key="4">
    <source>
        <dbReference type="EMBL" id="KAK1378946.1"/>
    </source>
</evidence>
<feature type="compositionally biased region" description="Polar residues" evidence="3">
    <location>
        <begin position="79"/>
        <end position="93"/>
    </location>
</feature>